<organism evidence="3 4">
    <name type="scientific">Salix dunnii</name>
    <dbReference type="NCBI Taxonomy" id="1413687"/>
    <lineage>
        <taxon>Eukaryota</taxon>
        <taxon>Viridiplantae</taxon>
        <taxon>Streptophyta</taxon>
        <taxon>Embryophyta</taxon>
        <taxon>Tracheophyta</taxon>
        <taxon>Spermatophyta</taxon>
        <taxon>Magnoliopsida</taxon>
        <taxon>eudicotyledons</taxon>
        <taxon>Gunneridae</taxon>
        <taxon>Pentapetalae</taxon>
        <taxon>rosids</taxon>
        <taxon>fabids</taxon>
        <taxon>Malpighiales</taxon>
        <taxon>Salicaceae</taxon>
        <taxon>Saliceae</taxon>
        <taxon>Salix</taxon>
    </lineage>
</organism>
<dbReference type="PROSITE" id="PS50102">
    <property type="entry name" value="RRM"/>
    <property type="match status" value="1"/>
</dbReference>
<dbReference type="AlphaFoldDB" id="A0A835JR38"/>
<sequence length="222" mass="24220">MYSMKFNNVYVKNSAESTTDEGLKDVFIEHGAKSKCFEFVNFEKAEDTDETVKTLDGKEIEGKECYVGKWYMKTGGATFEGNPDGYLGQNREWEKINSNATCISKRRLLGCKCQLVDLAPVTTAVYGVILLGDGLLAFSKSGSKGSLFGGLTGAALMGTIEFCFGSAELQLCLKLLYGGGLDFCGRFGAKLECPLLSKSFLCSECHGYLDVGLMSVHHNLRI</sequence>
<dbReference type="SMART" id="SM00360">
    <property type="entry name" value="RRM"/>
    <property type="match status" value="1"/>
</dbReference>
<protein>
    <recommendedName>
        <fullName evidence="2">RRM domain-containing protein</fullName>
    </recommendedName>
</protein>
<accession>A0A835JR38</accession>
<dbReference type="Pfam" id="PF00076">
    <property type="entry name" value="RRM_1"/>
    <property type="match status" value="1"/>
</dbReference>
<dbReference type="Gene3D" id="3.30.70.330">
    <property type="match status" value="1"/>
</dbReference>
<keyword evidence="1" id="KW-0694">RNA-binding</keyword>
<dbReference type="SUPFAM" id="SSF54928">
    <property type="entry name" value="RNA-binding domain, RBD"/>
    <property type="match status" value="1"/>
</dbReference>
<feature type="domain" description="RRM" evidence="2">
    <location>
        <begin position="7"/>
        <end position="67"/>
    </location>
</feature>
<comment type="caution">
    <text evidence="3">The sequence shown here is derived from an EMBL/GenBank/DDBJ whole genome shotgun (WGS) entry which is preliminary data.</text>
</comment>
<dbReference type="OrthoDB" id="1436297at2759"/>
<gene>
    <name evidence="3" type="ORF">SADUNF_Sadunf11G0108900</name>
</gene>
<evidence type="ECO:0000313" key="3">
    <source>
        <dbReference type="EMBL" id="KAF9673053.1"/>
    </source>
</evidence>
<keyword evidence="4" id="KW-1185">Reference proteome</keyword>
<reference evidence="3 4" key="1">
    <citation type="submission" date="2020-10" db="EMBL/GenBank/DDBJ databases">
        <title>Plant Genome Project.</title>
        <authorList>
            <person name="Zhang R.-G."/>
        </authorList>
    </citation>
    <scope>NUCLEOTIDE SEQUENCE [LARGE SCALE GENOMIC DNA]</scope>
    <source>
        <strain evidence="3">FAFU-HL-1</strain>
        <tissue evidence="3">Leaf</tissue>
    </source>
</reference>
<dbReference type="GO" id="GO:0003723">
    <property type="term" value="F:RNA binding"/>
    <property type="evidence" value="ECO:0007669"/>
    <property type="project" value="UniProtKB-UniRule"/>
</dbReference>
<dbReference type="InterPro" id="IPR035979">
    <property type="entry name" value="RBD_domain_sf"/>
</dbReference>
<evidence type="ECO:0000313" key="4">
    <source>
        <dbReference type="Proteomes" id="UP000657918"/>
    </source>
</evidence>
<proteinExistence type="predicted"/>
<dbReference type="InterPro" id="IPR012677">
    <property type="entry name" value="Nucleotide-bd_a/b_plait_sf"/>
</dbReference>
<evidence type="ECO:0000259" key="2">
    <source>
        <dbReference type="PROSITE" id="PS50102"/>
    </source>
</evidence>
<dbReference type="EMBL" id="JADGMS010000011">
    <property type="protein sequence ID" value="KAF9673053.1"/>
    <property type="molecule type" value="Genomic_DNA"/>
</dbReference>
<name>A0A835JR38_9ROSI</name>
<dbReference type="Proteomes" id="UP000657918">
    <property type="component" value="Chromosome 11"/>
</dbReference>
<evidence type="ECO:0000256" key="1">
    <source>
        <dbReference type="PROSITE-ProRule" id="PRU00176"/>
    </source>
</evidence>
<dbReference type="InterPro" id="IPR000504">
    <property type="entry name" value="RRM_dom"/>
</dbReference>